<dbReference type="RefSeq" id="WP_221531140.1">
    <property type="nucleotide sequence ID" value="NZ_JAIGYP010000001.1"/>
</dbReference>
<dbReference type="Proteomes" id="UP000700059">
    <property type="component" value="Unassembled WGS sequence"/>
</dbReference>
<reference evidence="2 3" key="1">
    <citation type="submission" date="2021-08" db="EMBL/GenBank/DDBJ databases">
        <title>Helicobacter spp. isolated from feces of Anatolian Ground Squirrel (Spermophilus xanthoprymnus) in Turkey.</title>
        <authorList>
            <person name="Aydin F."/>
            <person name="Abay S."/>
            <person name="Kayman T."/>
            <person name="Karakaya E."/>
            <person name="Saticioglu I.B."/>
        </authorList>
    </citation>
    <scope>NUCLEOTIDE SEQUENCE [LARGE SCALE GENOMIC DNA]</scope>
    <source>
        <strain evidence="2 3">Faydin-H70</strain>
    </source>
</reference>
<gene>
    <name evidence="2" type="ORF">K4G57_00005</name>
</gene>
<dbReference type="Gene3D" id="3.40.1420.30">
    <property type="match status" value="1"/>
</dbReference>
<name>A0ABS7JKF9_9HELI</name>
<sequence>MPQNSQNFIKTYFSNVQIGLVEKSFDDYQVKFTNDLEVEFAKDGDWREVKSYVPLTNTNFIPREVMNCVKGKYATAKIMEIKKNYNGYEVKLDDQKELIMDKTGNLLSEKY</sequence>
<dbReference type="EMBL" id="JAIGYQ010000001">
    <property type="protein sequence ID" value="MBX7489865.1"/>
    <property type="molecule type" value="Genomic_DNA"/>
</dbReference>
<feature type="domain" description="Putative beta-lactamase-inhibitor-like PepSY-like" evidence="1">
    <location>
        <begin position="27"/>
        <end position="107"/>
    </location>
</feature>
<keyword evidence="3" id="KW-1185">Reference proteome</keyword>
<proteinExistence type="predicted"/>
<evidence type="ECO:0000259" key="1">
    <source>
        <dbReference type="Pfam" id="PF11396"/>
    </source>
</evidence>
<protein>
    <submittedName>
        <fullName evidence="2">PepSY-like domain-containing protein</fullName>
    </submittedName>
</protein>
<evidence type="ECO:0000313" key="3">
    <source>
        <dbReference type="Proteomes" id="UP000700059"/>
    </source>
</evidence>
<dbReference type="Pfam" id="PF11396">
    <property type="entry name" value="PepSY_like"/>
    <property type="match status" value="1"/>
</dbReference>
<organism evidence="2 3">
    <name type="scientific">Helicobacter turcicus</name>
    <dbReference type="NCBI Taxonomy" id="2867412"/>
    <lineage>
        <taxon>Bacteria</taxon>
        <taxon>Pseudomonadati</taxon>
        <taxon>Campylobacterota</taxon>
        <taxon>Epsilonproteobacteria</taxon>
        <taxon>Campylobacterales</taxon>
        <taxon>Helicobacteraceae</taxon>
        <taxon>Helicobacter</taxon>
    </lineage>
</organism>
<comment type="caution">
    <text evidence="2">The sequence shown here is derived from an EMBL/GenBank/DDBJ whole genome shotgun (WGS) entry which is preliminary data.</text>
</comment>
<dbReference type="InterPro" id="IPR021533">
    <property type="entry name" value="PepSY-like"/>
</dbReference>
<evidence type="ECO:0000313" key="2">
    <source>
        <dbReference type="EMBL" id="MBX7489865.1"/>
    </source>
</evidence>
<dbReference type="SUPFAM" id="SSF160574">
    <property type="entry name" value="BT0923-like"/>
    <property type="match status" value="1"/>
</dbReference>
<accession>A0ABS7JKF9</accession>